<evidence type="ECO:0000313" key="4">
    <source>
        <dbReference type="Proteomes" id="UP001285354"/>
    </source>
</evidence>
<dbReference type="Proteomes" id="UP001285354">
    <property type="component" value="Unassembled WGS sequence"/>
</dbReference>
<gene>
    <name evidence="3" type="ORF">QTJ16_002178</name>
</gene>
<proteinExistence type="inferred from homology"/>
<comment type="caution">
    <text evidence="3">The sequence shown here is derived from an EMBL/GenBank/DDBJ whole genome shotgun (WGS) entry which is preliminary data.</text>
</comment>
<protein>
    <recommendedName>
        <fullName evidence="2">Altered inheritance of mitochondria protein 32</fullName>
    </recommendedName>
</protein>
<sequence>MFLRCLVRPLWRFHRLPQYRLRYITTQAKPPFPFPTIPTCPSPTCACAEMPAMPAGLPIDRSKSLNETMAPYAQQVLICTGKDDWLSKIEDENSGDNLAADIKELIGRGGIYSDPYHGVVITNGSFPSSVTSRTTVQTTSAYLFPSFKYVPFLPRVSFQSVQALVKGYLLPKKLHPMHDGLSPIHRDRLLREEDQRRLLYGVQDIKDIMVLICGHGGRDMRCGILGPVLREGFEMQLEKEKMHVWTSPVQVGDGTERARIEDKEQAIGPAARVGLISHIGGHKFAGNVILYIPPGMQTADGQPHDFAGCGIWYGRVEPKHVEGIIRETVLGGKVILELFRGGIRQGGEILRL</sequence>
<comment type="similarity">
    <text evidence="1">Belongs to the AIM32 family.</text>
</comment>
<reference evidence="3" key="1">
    <citation type="submission" date="2023-06" db="EMBL/GenBank/DDBJ databases">
        <title>Draft genome of Marssonina rosae.</title>
        <authorList>
            <person name="Cheng Q."/>
        </authorList>
    </citation>
    <scope>NUCLEOTIDE SEQUENCE</scope>
    <source>
        <strain evidence="3">R4</strain>
    </source>
</reference>
<dbReference type="Pfam" id="PF06999">
    <property type="entry name" value="Suc_Fer-like"/>
    <property type="match status" value="1"/>
</dbReference>
<dbReference type="InterPro" id="IPR036249">
    <property type="entry name" value="Thioredoxin-like_sf"/>
</dbReference>
<name>A0AAD9T6A9_9HELO</name>
<dbReference type="PANTHER" id="PTHR31902">
    <property type="entry name" value="ACTIN PATCHES DISTAL PROTEIN 1"/>
    <property type="match status" value="1"/>
</dbReference>
<evidence type="ECO:0000256" key="2">
    <source>
        <dbReference type="ARBA" id="ARBA00040895"/>
    </source>
</evidence>
<evidence type="ECO:0000256" key="1">
    <source>
        <dbReference type="ARBA" id="ARBA00038208"/>
    </source>
</evidence>
<organism evidence="3 4">
    <name type="scientific">Diplocarpon rosae</name>
    <dbReference type="NCBI Taxonomy" id="946125"/>
    <lineage>
        <taxon>Eukaryota</taxon>
        <taxon>Fungi</taxon>
        <taxon>Dikarya</taxon>
        <taxon>Ascomycota</taxon>
        <taxon>Pezizomycotina</taxon>
        <taxon>Leotiomycetes</taxon>
        <taxon>Helotiales</taxon>
        <taxon>Drepanopezizaceae</taxon>
        <taxon>Diplocarpon</taxon>
    </lineage>
</organism>
<keyword evidence="4" id="KW-1185">Reference proteome</keyword>
<dbReference type="SUPFAM" id="SSF52833">
    <property type="entry name" value="Thioredoxin-like"/>
    <property type="match status" value="1"/>
</dbReference>
<dbReference type="Gene3D" id="3.40.30.10">
    <property type="entry name" value="Glutaredoxin"/>
    <property type="match status" value="1"/>
</dbReference>
<evidence type="ECO:0000313" key="3">
    <source>
        <dbReference type="EMBL" id="KAK2629075.1"/>
    </source>
</evidence>
<dbReference type="CDD" id="cd03062">
    <property type="entry name" value="TRX_Fd_Sucrase"/>
    <property type="match status" value="1"/>
</dbReference>
<dbReference type="EMBL" id="JAUBYV010000002">
    <property type="protein sequence ID" value="KAK2629075.1"/>
    <property type="molecule type" value="Genomic_DNA"/>
</dbReference>
<dbReference type="InterPro" id="IPR009737">
    <property type="entry name" value="Aim32/Apd1-like"/>
</dbReference>
<accession>A0AAD9T6A9</accession>
<dbReference type="PANTHER" id="PTHR31902:SF7">
    <property type="entry name" value="ALTERED INHERITANCE OF MITOCHONDRIA PROTEIN 32"/>
    <property type="match status" value="1"/>
</dbReference>
<dbReference type="AlphaFoldDB" id="A0AAD9T6A9"/>